<protein>
    <submittedName>
        <fullName evidence="1">Uncharacterized protein (DUF1330 family)</fullName>
    </submittedName>
</protein>
<sequence>MTIQLCVLLWARPGSVEALTAYEDKVLALLPEHDGRLLQRAHTADGAAPDAPAEVQLIAFGSQSGYDGFLTDPRRTAMSAERDAAIARTDLFPVTLT</sequence>
<reference evidence="1 2" key="1">
    <citation type="submission" date="2020-08" db="EMBL/GenBank/DDBJ databases">
        <title>Genomic Encyclopedia of Type Strains, Phase III (KMG-III): the genomes of soil and plant-associated and newly described type strains.</title>
        <authorList>
            <person name="Whitman W."/>
        </authorList>
    </citation>
    <scope>NUCLEOTIDE SEQUENCE [LARGE SCALE GENOMIC DNA]</scope>
    <source>
        <strain evidence="1 2">CECT 3287</strain>
    </source>
</reference>
<dbReference type="Proteomes" id="UP000590749">
    <property type="component" value="Unassembled WGS sequence"/>
</dbReference>
<comment type="caution">
    <text evidence="1">The sequence shown here is derived from an EMBL/GenBank/DDBJ whole genome shotgun (WGS) entry which is preliminary data.</text>
</comment>
<dbReference type="AlphaFoldDB" id="A0A7W5ARN9"/>
<organism evidence="1 2">
    <name type="scientific">Actinoplanes campanulatus</name>
    <dbReference type="NCBI Taxonomy" id="113559"/>
    <lineage>
        <taxon>Bacteria</taxon>
        <taxon>Bacillati</taxon>
        <taxon>Actinomycetota</taxon>
        <taxon>Actinomycetes</taxon>
        <taxon>Micromonosporales</taxon>
        <taxon>Micromonosporaceae</taxon>
        <taxon>Actinoplanes</taxon>
    </lineage>
</organism>
<evidence type="ECO:0000313" key="2">
    <source>
        <dbReference type="Proteomes" id="UP000590749"/>
    </source>
</evidence>
<proteinExistence type="predicted"/>
<dbReference type="RefSeq" id="WP_183226674.1">
    <property type="nucleotide sequence ID" value="NZ_BMPW01000028.1"/>
</dbReference>
<evidence type="ECO:0000313" key="1">
    <source>
        <dbReference type="EMBL" id="MBB3100624.1"/>
    </source>
</evidence>
<keyword evidence="2" id="KW-1185">Reference proteome</keyword>
<dbReference type="EMBL" id="JACHXF010000027">
    <property type="protein sequence ID" value="MBB3100624.1"/>
    <property type="molecule type" value="Genomic_DNA"/>
</dbReference>
<gene>
    <name evidence="1" type="ORF">FHR83_008349</name>
</gene>
<accession>A0A7W5ARN9</accession>
<name>A0A7W5ARN9_9ACTN</name>